<evidence type="ECO:0000256" key="1">
    <source>
        <dbReference type="SAM" id="MobiDB-lite"/>
    </source>
</evidence>
<gene>
    <name evidence="2" type="ORF">ACEZDJ_19775</name>
</gene>
<comment type="caution">
    <text evidence="2">The sequence shown here is derived from an EMBL/GenBank/DDBJ whole genome shotgun (WGS) entry which is preliminary data.</text>
</comment>
<proteinExistence type="predicted"/>
<keyword evidence="3" id="KW-1185">Reference proteome</keyword>
<evidence type="ECO:0000313" key="3">
    <source>
        <dbReference type="Proteomes" id="UP001592528"/>
    </source>
</evidence>
<evidence type="ECO:0000313" key="2">
    <source>
        <dbReference type="EMBL" id="MFC1403534.1"/>
    </source>
</evidence>
<dbReference type="Proteomes" id="UP001592528">
    <property type="component" value="Unassembled WGS sequence"/>
</dbReference>
<name>A0ABV6UQ38_9ACTN</name>
<organism evidence="2 3">
    <name type="scientific">Streptacidiphilus cavernicola</name>
    <dbReference type="NCBI Taxonomy" id="3342716"/>
    <lineage>
        <taxon>Bacteria</taxon>
        <taxon>Bacillati</taxon>
        <taxon>Actinomycetota</taxon>
        <taxon>Actinomycetes</taxon>
        <taxon>Kitasatosporales</taxon>
        <taxon>Streptomycetaceae</taxon>
        <taxon>Streptacidiphilus</taxon>
    </lineage>
</organism>
<accession>A0ABV6UQ38</accession>
<reference evidence="2 3" key="1">
    <citation type="submission" date="2024-09" db="EMBL/GenBank/DDBJ databases">
        <authorList>
            <person name="Lee S.D."/>
        </authorList>
    </citation>
    <scope>NUCLEOTIDE SEQUENCE [LARGE SCALE GENOMIC DNA]</scope>
    <source>
        <strain evidence="2 3">N1-5</strain>
    </source>
</reference>
<dbReference type="RefSeq" id="WP_030255307.1">
    <property type="nucleotide sequence ID" value="NZ_JBHEZZ010000010.1"/>
</dbReference>
<protein>
    <submittedName>
        <fullName evidence="2">Uncharacterized protein</fullName>
    </submittedName>
</protein>
<sequence length="86" mass="9621">MALQYIGIDPDTKTGDSPTVWFDDDTREFVLQGWKADTDLRQRITETPAPGHTPGIPDHEDVVRMPARMINVLREACDAAERAQLG</sequence>
<dbReference type="EMBL" id="JBHEZZ010000010">
    <property type="protein sequence ID" value="MFC1403534.1"/>
    <property type="molecule type" value="Genomic_DNA"/>
</dbReference>
<feature type="region of interest" description="Disordered" evidence="1">
    <location>
        <begin position="1"/>
        <end position="20"/>
    </location>
</feature>